<dbReference type="GO" id="GO:0010305">
    <property type="term" value="P:leaf vascular tissue pattern formation"/>
    <property type="evidence" value="ECO:0007669"/>
    <property type="project" value="TreeGrafter"/>
</dbReference>
<dbReference type="PANTHER" id="PTHR32387:SF0">
    <property type="entry name" value="PROTEIN NO VEIN"/>
    <property type="match status" value="1"/>
</dbReference>
<evidence type="ECO:0000313" key="3">
    <source>
        <dbReference type="Proteomes" id="UP001054889"/>
    </source>
</evidence>
<reference evidence="2" key="1">
    <citation type="journal article" date="2018" name="DNA Res.">
        <title>Multiple hybrid de novo genome assembly of finger millet, an orphan allotetraploid crop.</title>
        <authorList>
            <person name="Hatakeyama M."/>
            <person name="Aluri S."/>
            <person name="Balachadran M.T."/>
            <person name="Sivarajan S.R."/>
            <person name="Patrignani A."/>
            <person name="Gruter S."/>
            <person name="Poveda L."/>
            <person name="Shimizu-Inatsugi R."/>
            <person name="Baeten J."/>
            <person name="Francoijs K.J."/>
            <person name="Nataraja K.N."/>
            <person name="Reddy Y.A.N."/>
            <person name="Phadnis S."/>
            <person name="Ravikumar R.L."/>
            <person name="Schlapbach R."/>
            <person name="Sreeman S.M."/>
            <person name="Shimizu K.K."/>
        </authorList>
    </citation>
    <scope>NUCLEOTIDE SEQUENCE</scope>
</reference>
<comment type="caution">
    <text evidence="2">The sequence shown here is derived from an EMBL/GenBank/DDBJ whole genome shotgun (WGS) entry which is preliminary data.</text>
</comment>
<dbReference type="AlphaFoldDB" id="A0AAV5EKV0"/>
<feature type="domain" description="Protein NO VEIN C-terminal" evidence="1">
    <location>
        <begin position="212"/>
        <end position="292"/>
    </location>
</feature>
<evidence type="ECO:0000313" key="2">
    <source>
        <dbReference type="EMBL" id="GJN22973.1"/>
    </source>
</evidence>
<dbReference type="Proteomes" id="UP001054889">
    <property type="component" value="Unassembled WGS sequence"/>
</dbReference>
<dbReference type="PANTHER" id="PTHR32387">
    <property type="entry name" value="WU:FJ29H11"/>
    <property type="match status" value="1"/>
</dbReference>
<dbReference type="EMBL" id="BQKI01000076">
    <property type="protein sequence ID" value="GJN22973.1"/>
    <property type="molecule type" value="Genomic_DNA"/>
</dbReference>
<dbReference type="GO" id="GO:0009793">
    <property type="term" value="P:embryo development ending in seed dormancy"/>
    <property type="evidence" value="ECO:0007669"/>
    <property type="project" value="TreeGrafter"/>
</dbReference>
<reference evidence="2" key="2">
    <citation type="submission" date="2021-12" db="EMBL/GenBank/DDBJ databases">
        <title>Resequencing data analysis of finger millet.</title>
        <authorList>
            <person name="Hatakeyama M."/>
            <person name="Aluri S."/>
            <person name="Balachadran M.T."/>
            <person name="Sivarajan S.R."/>
            <person name="Poveda L."/>
            <person name="Shimizu-Inatsugi R."/>
            <person name="Schlapbach R."/>
            <person name="Sreeman S.M."/>
            <person name="Shimizu K.K."/>
        </authorList>
    </citation>
    <scope>NUCLEOTIDE SEQUENCE</scope>
</reference>
<proteinExistence type="predicted"/>
<evidence type="ECO:0000259" key="1">
    <source>
        <dbReference type="Pfam" id="PF13020"/>
    </source>
</evidence>
<dbReference type="GO" id="GO:0005634">
    <property type="term" value="C:nucleus"/>
    <property type="evidence" value="ECO:0007669"/>
    <property type="project" value="TreeGrafter"/>
</dbReference>
<protein>
    <recommendedName>
        <fullName evidence="1">Protein NO VEIN C-terminal domain-containing protein</fullName>
    </recommendedName>
</protein>
<gene>
    <name evidence="2" type="primary">gb10584</name>
    <name evidence="2" type="ORF">PR202_gb10584</name>
</gene>
<dbReference type="InterPro" id="IPR024975">
    <property type="entry name" value="NOV_C"/>
</dbReference>
<dbReference type="InterPro" id="IPR052957">
    <property type="entry name" value="Auxin_embryo_med"/>
</dbReference>
<accession>A0AAV5EKV0</accession>
<organism evidence="2 3">
    <name type="scientific">Eleusine coracana subsp. coracana</name>
    <dbReference type="NCBI Taxonomy" id="191504"/>
    <lineage>
        <taxon>Eukaryota</taxon>
        <taxon>Viridiplantae</taxon>
        <taxon>Streptophyta</taxon>
        <taxon>Embryophyta</taxon>
        <taxon>Tracheophyta</taxon>
        <taxon>Spermatophyta</taxon>
        <taxon>Magnoliopsida</taxon>
        <taxon>Liliopsida</taxon>
        <taxon>Poales</taxon>
        <taxon>Poaceae</taxon>
        <taxon>PACMAD clade</taxon>
        <taxon>Chloridoideae</taxon>
        <taxon>Cynodonteae</taxon>
        <taxon>Eleusininae</taxon>
        <taxon>Eleusine</taxon>
    </lineage>
</organism>
<sequence length="324" mass="35515">MAESGTLAEQLESFISNNQNVPELPEHEAVWSFSSLSAAHEIIDSQMVEFRSTGGLNIPNHQRAPGTVSSWPPNNWNWSTAPDFRISQKSHHAYKPGAGIVSDLTMHVKGGHAEDTLVPVDIEGDWIIEANTMAKNTLVADTTAANFDEPQMVMSVDPSSAPIYLDLEAGSSSSTVDVEVANFNEKLASVPEDRSLDTGTQQDASLRTGRLGEALVHKYFVEQLGSNNVKWVNQESETGLPYDIVITRKGNFTEYVEVKATVSSQKDWFYVTSREWQFALEKGDSFSFARVVLSGLPISRRPGGKAPEWLPQIGGSNLRSCTAL</sequence>
<dbReference type="Pfam" id="PF13020">
    <property type="entry name" value="NOV_C"/>
    <property type="match status" value="1"/>
</dbReference>
<name>A0AAV5EKV0_ELECO</name>
<dbReference type="GO" id="GO:0048364">
    <property type="term" value="P:root development"/>
    <property type="evidence" value="ECO:0007669"/>
    <property type="project" value="TreeGrafter"/>
</dbReference>
<keyword evidence="3" id="KW-1185">Reference proteome</keyword>